<evidence type="ECO:0008006" key="4">
    <source>
        <dbReference type="Google" id="ProtNLM"/>
    </source>
</evidence>
<keyword evidence="1" id="KW-0732">Signal</keyword>
<evidence type="ECO:0000313" key="2">
    <source>
        <dbReference type="EMBL" id="MZR23961.1"/>
    </source>
</evidence>
<dbReference type="SUPFAM" id="SSF51445">
    <property type="entry name" value="(Trans)glycosidases"/>
    <property type="match status" value="1"/>
</dbReference>
<accession>A0A845MJP0</accession>
<evidence type="ECO:0000256" key="1">
    <source>
        <dbReference type="SAM" id="SignalP"/>
    </source>
</evidence>
<keyword evidence="3" id="KW-1185">Reference proteome</keyword>
<reference evidence="2 3" key="1">
    <citation type="journal article" date="2014" name="Int. J. Syst. Evol. Microbiol.">
        <title>Sneathiella chungangensis sp. nov., isolated from a marine sand, and emended description of the genus Sneathiella.</title>
        <authorList>
            <person name="Siamphan C."/>
            <person name="Kim H."/>
            <person name="Lee J.S."/>
            <person name="Kim W."/>
        </authorList>
    </citation>
    <scope>NUCLEOTIDE SEQUENCE [LARGE SCALE GENOMIC DNA]</scope>
    <source>
        <strain evidence="2 3">KCTC 32476</strain>
    </source>
</reference>
<gene>
    <name evidence="2" type="ORF">GQF03_16625</name>
</gene>
<proteinExistence type="predicted"/>
<comment type="caution">
    <text evidence="2">The sequence shown here is derived from an EMBL/GenBank/DDBJ whole genome shotgun (WGS) entry which is preliminary data.</text>
</comment>
<name>A0A845MJP0_9PROT</name>
<sequence length="400" mass="44001">MNVRPFACVILTLASLLCSLPFNPSFSQTGAEVPAAFLDRQDVFPVGVWLQDPVNARAYQSIGINFYAGLWEGPTVAQLEQLQAARMPVFAPQNDIGLSGRYRDIIAGWIMPDEPDNAQAKDGGGFGPPIPPAELLALYRKMKERDPDRPILLNLGQGVAWDQWYGRGTRTNHPEDYKEYVRAGDILSFDIYPVTHRDAGVRGRLDFVARGVDRLIGLTGGAKPVWAVIEASRVSNPKLLPTGDEVRKLVWLSIIHGARGIIYFVHQFSPRFIEASLLGNRALSADVAAINRRLQSLARVLKSDSLPGAIRIETDATAPSGSISAIVKKDDCHLYVFAGSVSKFAASVRLVLTGEAVMPQVEVLDEDRTLPLEKGAFRDAFEPYAVHLYKIPRSDTKNCH</sequence>
<dbReference type="OrthoDB" id="505641at2"/>
<feature type="chain" id="PRO_5032775682" description="Glycoside hydrolase family 42 N-terminal domain-containing protein" evidence="1">
    <location>
        <begin position="28"/>
        <end position="400"/>
    </location>
</feature>
<organism evidence="2 3">
    <name type="scientific">Sneathiella chungangensis</name>
    <dbReference type="NCBI Taxonomy" id="1418234"/>
    <lineage>
        <taxon>Bacteria</taxon>
        <taxon>Pseudomonadati</taxon>
        <taxon>Pseudomonadota</taxon>
        <taxon>Alphaproteobacteria</taxon>
        <taxon>Sneathiellales</taxon>
        <taxon>Sneathiellaceae</taxon>
        <taxon>Sneathiella</taxon>
    </lineage>
</organism>
<dbReference type="AlphaFoldDB" id="A0A845MJP0"/>
<feature type="signal peptide" evidence="1">
    <location>
        <begin position="1"/>
        <end position="27"/>
    </location>
</feature>
<dbReference type="Gene3D" id="3.20.20.80">
    <property type="entry name" value="Glycosidases"/>
    <property type="match status" value="1"/>
</dbReference>
<dbReference type="EMBL" id="WTVA01000015">
    <property type="protein sequence ID" value="MZR23961.1"/>
    <property type="molecule type" value="Genomic_DNA"/>
</dbReference>
<evidence type="ECO:0000313" key="3">
    <source>
        <dbReference type="Proteomes" id="UP000445696"/>
    </source>
</evidence>
<dbReference type="Proteomes" id="UP000445696">
    <property type="component" value="Unassembled WGS sequence"/>
</dbReference>
<dbReference type="InterPro" id="IPR017853">
    <property type="entry name" value="GH"/>
</dbReference>
<protein>
    <recommendedName>
        <fullName evidence="4">Glycoside hydrolase family 42 N-terminal domain-containing protein</fullName>
    </recommendedName>
</protein>
<dbReference type="RefSeq" id="WP_161340427.1">
    <property type="nucleotide sequence ID" value="NZ_JBHSDG010000003.1"/>
</dbReference>